<proteinExistence type="predicted"/>
<dbReference type="AlphaFoldDB" id="A0A317N1X7"/>
<feature type="non-terminal residue" evidence="2">
    <location>
        <position position="1"/>
    </location>
</feature>
<reference evidence="2 3" key="1">
    <citation type="submission" date="2018-05" db="EMBL/GenBank/DDBJ databases">
        <title>Genomic Encyclopedia of Type Strains, Phase IV (KMG-IV): sequencing the most valuable type-strain genomes for metagenomic binning, comparative biology and taxonomic classification.</title>
        <authorList>
            <person name="Goeker M."/>
        </authorList>
    </citation>
    <scope>NUCLEOTIDE SEQUENCE [LARGE SCALE GENOMIC DNA]</scope>
    <source>
        <strain evidence="2 3">DSM 44717</strain>
    </source>
</reference>
<sequence>RALISDGIAVKAMVPAISALGSTCATRSESMSGADGPGSGGARALP</sequence>
<evidence type="ECO:0000256" key="1">
    <source>
        <dbReference type="SAM" id="MobiDB-lite"/>
    </source>
</evidence>
<gene>
    <name evidence="2" type="ORF">DFR69_1221</name>
</gene>
<dbReference type="Proteomes" id="UP000246410">
    <property type="component" value="Unassembled WGS sequence"/>
</dbReference>
<name>A0A317N1X7_9NOCA</name>
<feature type="compositionally biased region" description="Gly residues" evidence="1">
    <location>
        <begin position="35"/>
        <end position="46"/>
    </location>
</feature>
<feature type="region of interest" description="Disordered" evidence="1">
    <location>
        <begin position="25"/>
        <end position="46"/>
    </location>
</feature>
<evidence type="ECO:0000313" key="2">
    <source>
        <dbReference type="EMBL" id="PWV66936.1"/>
    </source>
</evidence>
<comment type="caution">
    <text evidence="2">The sequence shown here is derived from an EMBL/GenBank/DDBJ whole genome shotgun (WGS) entry which is preliminary data.</text>
</comment>
<protein>
    <submittedName>
        <fullName evidence="2">Uncharacterized protein</fullName>
    </submittedName>
</protein>
<evidence type="ECO:0000313" key="3">
    <source>
        <dbReference type="Proteomes" id="UP000246410"/>
    </source>
</evidence>
<accession>A0A317N1X7</accession>
<dbReference type="EMBL" id="QGTL01000022">
    <property type="protein sequence ID" value="PWV66936.1"/>
    <property type="molecule type" value="Genomic_DNA"/>
</dbReference>
<organism evidence="2 3">
    <name type="scientific">Nocardia neocaledoniensis</name>
    <dbReference type="NCBI Taxonomy" id="236511"/>
    <lineage>
        <taxon>Bacteria</taxon>
        <taxon>Bacillati</taxon>
        <taxon>Actinomycetota</taxon>
        <taxon>Actinomycetes</taxon>
        <taxon>Mycobacteriales</taxon>
        <taxon>Nocardiaceae</taxon>
        <taxon>Nocardia</taxon>
    </lineage>
</organism>
<keyword evidence="3" id="KW-1185">Reference proteome</keyword>